<dbReference type="EMBL" id="ATLV01020768">
    <property type="status" value="NOT_ANNOTATED_CDS"/>
    <property type="molecule type" value="Genomic_DNA"/>
</dbReference>
<dbReference type="VEuPathDB" id="VectorBase:ASIC013723"/>
<reference evidence="1 3" key="1">
    <citation type="journal article" date="2014" name="BMC Genomics">
        <title>Genome sequence of Anopheles sinensis provides insight into genetics basis of mosquito competence for malaria parasites.</title>
        <authorList>
            <person name="Zhou D."/>
            <person name="Zhang D."/>
            <person name="Ding G."/>
            <person name="Shi L."/>
            <person name="Hou Q."/>
            <person name="Ye Y."/>
            <person name="Xu Y."/>
            <person name="Zhou H."/>
            <person name="Xiong C."/>
            <person name="Li S."/>
            <person name="Yu J."/>
            <person name="Hong S."/>
            <person name="Yu X."/>
            <person name="Zou P."/>
            <person name="Chen C."/>
            <person name="Chang X."/>
            <person name="Wang W."/>
            <person name="Lv Y."/>
            <person name="Sun Y."/>
            <person name="Ma L."/>
            <person name="Shen B."/>
            <person name="Zhu C."/>
        </authorList>
    </citation>
    <scope>NUCLEOTIDE SEQUENCE [LARGE SCALE GENOMIC DNA]</scope>
</reference>
<gene>
    <name evidence="1" type="ORF">ZHAS_00013723</name>
</gene>
<dbReference type="EMBL" id="KE525307">
    <property type="protein sequence ID" value="KFB45750.1"/>
    <property type="molecule type" value="Genomic_DNA"/>
</dbReference>
<evidence type="ECO:0000313" key="3">
    <source>
        <dbReference type="Proteomes" id="UP000030765"/>
    </source>
</evidence>
<sequence length="63" mass="7530">MLHIRTQPYFIQLEQNVNRLFYSFSSLYTSKEQQDRDLYVKLLDVYPLPHSILVLVKTNCPLV</sequence>
<dbReference type="OrthoDB" id="248923at2759"/>
<keyword evidence="3" id="KW-1185">Reference proteome</keyword>
<organism evidence="1">
    <name type="scientific">Anopheles sinensis</name>
    <name type="common">Mosquito</name>
    <dbReference type="NCBI Taxonomy" id="74873"/>
    <lineage>
        <taxon>Eukaryota</taxon>
        <taxon>Metazoa</taxon>
        <taxon>Ecdysozoa</taxon>
        <taxon>Arthropoda</taxon>
        <taxon>Hexapoda</taxon>
        <taxon>Insecta</taxon>
        <taxon>Pterygota</taxon>
        <taxon>Neoptera</taxon>
        <taxon>Endopterygota</taxon>
        <taxon>Diptera</taxon>
        <taxon>Nematocera</taxon>
        <taxon>Culicoidea</taxon>
        <taxon>Culicidae</taxon>
        <taxon>Anophelinae</taxon>
        <taxon>Anopheles</taxon>
    </lineage>
</organism>
<dbReference type="AlphaFoldDB" id="A0A084W6A6"/>
<dbReference type="STRING" id="74873.A0A084W6A6"/>
<dbReference type="Proteomes" id="UP000030765">
    <property type="component" value="Unassembled WGS sequence"/>
</dbReference>
<name>A0A084W6A6_ANOSI</name>
<reference evidence="2" key="2">
    <citation type="submission" date="2020-05" db="UniProtKB">
        <authorList>
            <consortium name="EnsemblMetazoa"/>
        </authorList>
    </citation>
    <scope>IDENTIFICATION</scope>
</reference>
<evidence type="ECO:0000313" key="1">
    <source>
        <dbReference type="EMBL" id="KFB45750.1"/>
    </source>
</evidence>
<accession>A0A084W6A6</accession>
<evidence type="ECO:0000313" key="2">
    <source>
        <dbReference type="EnsemblMetazoa" id="ASIC013723-PA"/>
    </source>
</evidence>
<proteinExistence type="predicted"/>
<protein>
    <submittedName>
        <fullName evidence="1">AGAP006872-PA-like protein</fullName>
    </submittedName>
</protein>
<dbReference type="EnsemblMetazoa" id="ASIC013723-RA">
    <property type="protein sequence ID" value="ASIC013723-PA"/>
    <property type="gene ID" value="ASIC013723"/>
</dbReference>